<comment type="pathway">
    <text evidence="10">Metabolic intermediate biosynthesis; 5-phospho-alpha-D-ribose 1-diphosphate biosynthesis; 5-phospho-alpha-D-ribose 1-diphosphate from D-ribose 5-phosphate (route I): step 1/1.</text>
</comment>
<evidence type="ECO:0000256" key="8">
    <source>
        <dbReference type="ARBA" id="ARBA00022842"/>
    </source>
</evidence>
<comment type="cofactor">
    <cofactor evidence="10">
        <name>Mg(2+)</name>
        <dbReference type="ChEBI" id="CHEBI:18420"/>
    </cofactor>
    <text evidence="10">Binds 2 Mg(2+) ions per subunit.</text>
</comment>
<gene>
    <name evidence="10" type="primary">prs</name>
    <name evidence="14" type="ORF">GCM10007116_08910</name>
    <name evidence="13" type="ORF">HS1genome_0985</name>
</gene>
<dbReference type="GO" id="GO:0002189">
    <property type="term" value="C:ribose phosphate diphosphokinase complex"/>
    <property type="evidence" value="ECO:0007669"/>
    <property type="project" value="TreeGrafter"/>
</dbReference>
<dbReference type="NCBIfam" id="TIGR01251">
    <property type="entry name" value="ribP_PPkin"/>
    <property type="match status" value="1"/>
</dbReference>
<dbReference type="KEGG" id="sacd:HS1genome_0985"/>
<keyword evidence="4 10" id="KW-0545">Nucleotide biosynthesis</keyword>
<name>A0A348B344_9CREN</name>
<dbReference type="EMBL" id="AP018553">
    <property type="protein sequence ID" value="BBD72596.1"/>
    <property type="molecule type" value="Genomic_DNA"/>
</dbReference>
<reference evidence="14" key="4">
    <citation type="submission" date="2020-09" db="EMBL/GenBank/DDBJ databases">
        <authorList>
            <person name="Sun Q."/>
            <person name="Ohkuma M."/>
        </authorList>
    </citation>
    <scope>NUCLEOTIDE SEQUENCE</scope>
    <source>
        <strain evidence="14">JCM 31740</strain>
    </source>
</reference>
<keyword evidence="7 10" id="KW-0067">ATP-binding</keyword>
<feature type="active site" evidence="10">
    <location>
        <position position="188"/>
    </location>
</feature>
<keyword evidence="8 10" id="KW-0460">Magnesium</keyword>
<dbReference type="PANTHER" id="PTHR10210">
    <property type="entry name" value="RIBOSE-PHOSPHATE DIPHOSPHOKINASE FAMILY MEMBER"/>
    <property type="match status" value="1"/>
</dbReference>
<dbReference type="GO" id="GO:0005524">
    <property type="term" value="F:ATP binding"/>
    <property type="evidence" value="ECO:0007669"/>
    <property type="project" value="UniProtKB-KW"/>
</dbReference>
<dbReference type="Proteomes" id="UP000616143">
    <property type="component" value="Unassembled WGS sequence"/>
</dbReference>
<sequence>MIVLGGPAANGLDDGIARNLSVELVKVDHKVFPDGESYIRIPRAVEGEEVIVVQSTYNPQDKHIVELCLMLEALKDLKASKVTAVVPYLAYSRQDRRFKEGEALSSKTILNLIWRSGADALVVVEPHKPEALNYFRGDVRIVDPTPAIAYRLKGDLTHPFVLAPDRGALDRARRLASLLNASFAHVEKERNRDTGEVKIGEVPKEVHGKDVILIDDIVSTGSTMTKVASAATRGGARSITAVAIHFLSDQASIKRMQESGISRLVGTNTVPVSGINVVDLSEEIAKRL</sequence>
<dbReference type="GO" id="GO:0006015">
    <property type="term" value="P:5-phosphoribose 1-diphosphate biosynthetic process"/>
    <property type="evidence" value="ECO:0007669"/>
    <property type="project" value="UniProtKB-UniRule"/>
</dbReference>
<keyword evidence="3 10" id="KW-0479">Metal-binding</keyword>
<dbReference type="InterPro" id="IPR000836">
    <property type="entry name" value="PRTase_dom"/>
</dbReference>
<comment type="catalytic activity">
    <reaction evidence="9 10">
        <text>D-ribose 5-phosphate + ATP = 5-phospho-alpha-D-ribose 1-diphosphate + AMP + H(+)</text>
        <dbReference type="Rhea" id="RHEA:15609"/>
        <dbReference type="ChEBI" id="CHEBI:15378"/>
        <dbReference type="ChEBI" id="CHEBI:30616"/>
        <dbReference type="ChEBI" id="CHEBI:58017"/>
        <dbReference type="ChEBI" id="CHEBI:78346"/>
        <dbReference type="ChEBI" id="CHEBI:456215"/>
        <dbReference type="EC" id="2.7.6.1"/>
    </reaction>
</comment>
<dbReference type="Pfam" id="PF13793">
    <property type="entry name" value="Pribosyltran_N"/>
    <property type="match status" value="1"/>
</dbReference>
<feature type="binding site" evidence="10">
    <location>
        <position position="127"/>
    </location>
    <ligand>
        <name>Mg(2+)</name>
        <dbReference type="ChEBI" id="CHEBI:18420"/>
        <label>1</label>
    </ligand>
</feature>
<dbReference type="GeneID" id="38666489"/>
<dbReference type="Proteomes" id="UP000276741">
    <property type="component" value="Chromosome"/>
</dbReference>
<dbReference type="SMART" id="SM01400">
    <property type="entry name" value="Pribosyltran_N"/>
    <property type="match status" value="1"/>
</dbReference>
<dbReference type="RefSeq" id="WP_126449870.1">
    <property type="nucleotide sequence ID" value="NZ_AP018553.1"/>
</dbReference>
<evidence type="ECO:0000256" key="3">
    <source>
        <dbReference type="ARBA" id="ARBA00022723"/>
    </source>
</evidence>
<dbReference type="GO" id="GO:0006164">
    <property type="term" value="P:purine nucleotide biosynthetic process"/>
    <property type="evidence" value="ECO:0007669"/>
    <property type="project" value="TreeGrafter"/>
</dbReference>
<evidence type="ECO:0000313" key="14">
    <source>
        <dbReference type="EMBL" id="GGT93443.1"/>
    </source>
</evidence>
<evidence type="ECO:0000259" key="11">
    <source>
        <dbReference type="Pfam" id="PF00156"/>
    </source>
</evidence>
<dbReference type="SUPFAM" id="SSF53271">
    <property type="entry name" value="PRTase-like"/>
    <property type="match status" value="2"/>
</dbReference>
<proteinExistence type="inferred from homology"/>
<keyword evidence="6 10" id="KW-0418">Kinase</keyword>
<dbReference type="OrthoDB" id="371997at2157"/>
<feature type="binding site" evidence="10">
    <location>
        <begin position="93"/>
        <end position="94"/>
    </location>
    <ligand>
        <name>ATP</name>
        <dbReference type="ChEBI" id="CHEBI:30616"/>
    </ligand>
</feature>
<accession>A0A348B344</accession>
<organism evidence="13 15">
    <name type="scientific">Sulfodiicoccus acidiphilus</name>
    <dbReference type="NCBI Taxonomy" id="1670455"/>
    <lineage>
        <taxon>Archaea</taxon>
        <taxon>Thermoproteota</taxon>
        <taxon>Thermoprotei</taxon>
        <taxon>Sulfolobales</taxon>
        <taxon>Sulfolobaceae</taxon>
        <taxon>Sulfodiicoccus</taxon>
    </lineage>
</organism>
<keyword evidence="1 10" id="KW-0963">Cytoplasm</keyword>
<evidence type="ECO:0000259" key="12">
    <source>
        <dbReference type="Pfam" id="PF13793"/>
    </source>
</evidence>
<feature type="binding site" evidence="10">
    <location>
        <position position="190"/>
    </location>
    <ligand>
        <name>D-ribose 5-phosphate</name>
        <dbReference type="ChEBI" id="CHEBI:78346"/>
    </ligand>
</feature>
<dbReference type="InterPro" id="IPR029099">
    <property type="entry name" value="Pribosyltran_N"/>
</dbReference>
<dbReference type="InterPro" id="IPR037514">
    <property type="entry name" value="Rib-P_diPkinase_arc"/>
</dbReference>
<evidence type="ECO:0000256" key="1">
    <source>
        <dbReference type="ARBA" id="ARBA00022490"/>
    </source>
</evidence>
<reference evidence="13" key="3">
    <citation type="journal article" date="2019" name="BMC Res. Notes">
        <title>Complete genome sequence of the Sulfodiicoccus acidiphilus strain HS-1T, the first crenarchaeon that lacks polB3, isolated from an acidic hot spring in Ohwaku-dani, Hakone, Japan.</title>
        <authorList>
            <person name="Sakai H.D."/>
            <person name="Kurosawa N."/>
        </authorList>
    </citation>
    <scope>NUCLEOTIDE SEQUENCE</scope>
    <source>
        <strain evidence="13">HS-1</strain>
    </source>
</reference>
<dbReference type="GO" id="GO:0004749">
    <property type="term" value="F:ribose phosphate diphosphokinase activity"/>
    <property type="evidence" value="ECO:0007669"/>
    <property type="project" value="UniProtKB-UniRule"/>
</dbReference>
<dbReference type="InterPro" id="IPR029057">
    <property type="entry name" value="PRTase-like"/>
</dbReference>
<feature type="binding site" evidence="10">
    <location>
        <begin position="34"/>
        <end position="36"/>
    </location>
    <ligand>
        <name>ATP</name>
        <dbReference type="ChEBI" id="CHEBI:30616"/>
    </ligand>
</feature>
<dbReference type="PANTHER" id="PTHR10210:SF32">
    <property type="entry name" value="RIBOSE-PHOSPHATE PYROPHOSPHOKINASE 2"/>
    <property type="match status" value="1"/>
</dbReference>
<comment type="similarity">
    <text evidence="10">Belongs to the ribose-phosphate pyrophosphokinase family. Class III (archaeal) subfamily.</text>
</comment>
<evidence type="ECO:0000256" key="9">
    <source>
        <dbReference type="ARBA" id="ARBA00049535"/>
    </source>
</evidence>
<keyword evidence="5 10" id="KW-0547">Nucleotide-binding</keyword>
<dbReference type="EC" id="2.7.6.1" evidence="10"/>
<evidence type="ECO:0000256" key="2">
    <source>
        <dbReference type="ARBA" id="ARBA00022679"/>
    </source>
</evidence>
<dbReference type="EMBL" id="BMQS01000007">
    <property type="protein sequence ID" value="GGT93443.1"/>
    <property type="molecule type" value="Genomic_DNA"/>
</dbReference>
<protein>
    <recommendedName>
        <fullName evidence="10">Ribose-phosphate pyrophosphokinase</fullName>
        <shortName evidence="10">RPPK</shortName>
        <ecNumber evidence="10">2.7.6.1</ecNumber>
    </recommendedName>
    <alternativeName>
        <fullName evidence="10">5-phospho-D-ribosyl alpha-1-diphosphate synthase</fullName>
    </alternativeName>
    <alternativeName>
        <fullName evidence="10">Phosphoribosyl diphosphate synthase</fullName>
    </alternativeName>
    <alternativeName>
        <fullName evidence="10">Phosphoribosyl pyrophosphate synthase</fullName>
        <shortName evidence="10">P-Rib-PP synthase</shortName>
        <shortName evidence="10">PRPP synthase</shortName>
        <shortName evidence="10">PRPPase</shortName>
    </alternativeName>
</protein>
<keyword evidence="2 10" id="KW-0808">Transferase</keyword>
<evidence type="ECO:0000313" key="15">
    <source>
        <dbReference type="Proteomes" id="UP000276741"/>
    </source>
</evidence>
<dbReference type="FunFam" id="3.40.50.2020:FF:000007">
    <property type="entry name" value="Ribose-phosphate pyrophosphokinase"/>
    <property type="match status" value="1"/>
</dbReference>
<dbReference type="Pfam" id="PF00156">
    <property type="entry name" value="Pribosyltran"/>
    <property type="match status" value="1"/>
</dbReference>
<dbReference type="HAMAP" id="MF_00583_A">
    <property type="entry name" value="RibP_PPkinase_A"/>
    <property type="match status" value="1"/>
</dbReference>
<keyword evidence="15" id="KW-1185">Reference proteome</keyword>
<evidence type="ECO:0000256" key="6">
    <source>
        <dbReference type="ARBA" id="ARBA00022777"/>
    </source>
</evidence>
<reference evidence="14" key="1">
    <citation type="journal article" date="2014" name="Int. J. Syst. Evol. Microbiol.">
        <title>Complete genome sequence of Corynebacterium casei LMG S-19264T (=DSM 44701T), isolated from a smear-ripened cheese.</title>
        <authorList>
            <consortium name="US DOE Joint Genome Institute (JGI-PGF)"/>
            <person name="Walter F."/>
            <person name="Albersmeier A."/>
            <person name="Kalinowski J."/>
            <person name="Ruckert C."/>
        </authorList>
    </citation>
    <scope>NUCLEOTIDE SEQUENCE</scope>
    <source>
        <strain evidence="14">JCM 31740</strain>
    </source>
</reference>
<evidence type="ECO:0000256" key="5">
    <source>
        <dbReference type="ARBA" id="ARBA00022741"/>
    </source>
</evidence>
<dbReference type="Gene3D" id="3.40.50.2020">
    <property type="match status" value="2"/>
</dbReference>
<dbReference type="CDD" id="cd06223">
    <property type="entry name" value="PRTases_typeI"/>
    <property type="match status" value="1"/>
</dbReference>
<evidence type="ECO:0000256" key="10">
    <source>
        <dbReference type="HAMAP-Rule" id="MF_00583"/>
    </source>
</evidence>
<dbReference type="InterPro" id="IPR005946">
    <property type="entry name" value="Rib-P_diPkinase"/>
</dbReference>
<feature type="binding site" evidence="10">
    <location>
        <position position="215"/>
    </location>
    <ligand>
        <name>D-ribose 5-phosphate</name>
        <dbReference type="ChEBI" id="CHEBI:78346"/>
    </ligand>
</feature>
<comment type="function">
    <text evidence="10">Involved in the biosynthesis of the central metabolite phospho-alpha-D-ribosyl-1-pyrophosphate (PRPP) via the transfer of pyrophosphoryl group from ATP to 1-hydroxyl of ribose-5-phosphate (Rib-5-P).</text>
</comment>
<feature type="binding site" evidence="10">
    <location>
        <position position="165"/>
    </location>
    <ligand>
        <name>Mg(2+)</name>
        <dbReference type="ChEBI" id="CHEBI:18420"/>
        <label>2</label>
    </ligand>
</feature>
<dbReference type="AlphaFoldDB" id="A0A348B344"/>
<feature type="binding site" evidence="10">
    <location>
        <begin position="219"/>
        <end position="223"/>
    </location>
    <ligand>
        <name>D-ribose 5-phosphate</name>
        <dbReference type="ChEBI" id="CHEBI:78346"/>
    </ligand>
</feature>
<dbReference type="GO" id="GO:0016301">
    <property type="term" value="F:kinase activity"/>
    <property type="evidence" value="ECO:0007669"/>
    <property type="project" value="UniProtKB-KW"/>
</dbReference>
<feature type="domain" description="Phosphoribosyltransferase" evidence="11">
    <location>
        <begin position="156"/>
        <end position="249"/>
    </location>
</feature>
<feature type="domain" description="Ribose-phosphate pyrophosphokinase N-terminal" evidence="12">
    <location>
        <begin position="1"/>
        <end position="117"/>
    </location>
</feature>
<evidence type="ECO:0000256" key="7">
    <source>
        <dbReference type="ARBA" id="ARBA00022840"/>
    </source>
</evidence>
<evidence type="ECO:0000256" key="4">
    <source>
        <dbReference type="ARBA" id="ARBA00022727"/>
    </source>
</evidence>
<dbReference type="UniPathway" id="UPA00087">
    <property type="reaction ID" value="UER00172"/>
</dbReference>
<reference evidence="15" key="2">
    <citation type="submission" date="2018-04" db="EMBL/GenBank/DDBJ databases">
        <title>Complete genome sequence of Sulfodiicoccus acidiphilus strain HS-1.</title>
        <authorList>
            <person name="Sakai H.D."/>
            <person name="Kurosawa N."/>
        </authorList>
    </citation>
    <scope>NUCLEOTIDE SEQUENCE [LARGE SCALE GENOMIC DNA]</scope>
    <source>
        <strain evidence="15">HS-1</strain>
    </source>
</reference>
<evidence type="ECO:0000313" key="13">
    <source>
        <dbReference type="EMBL" id="BBD72596.1"/>
    </source>
</evidence>
<comment type="subcellular location">
    <subcellularLocation>
        <location evidence="10">Cytoplasm</location>
    </subcellularLocation>
</comment>
<dbReference type="GO" id="GO:0000287">
    <property type="term" value="F:magnesium ion binding"/>
    <property type="evidence" value="ECO:0007669"/>
    <property type="project" value="UniProtKB-UniRule"/>
</dbReference>
<dbReference type="GO" id="GO:0005737">
    <property type="term" value="C:cytoplasm"/>
    <property type="evidence" value="ECO:0007669"/>
    <property type="project" value="UniProtKB-SubCell"/>
</dbReference>